<dbReference type="AlphaFoldDB" id="A0AAW9PY10"/>
<dbReference type="EMBL" id="JAZBJZ010000002">
    <property type="protein sequence ID" value="MEE3715348.1"/>
    <property type="molecule type" value="Genomic_DNA"/>
</dbReference>
<dbReference type="Pfam" id="PF11832">
    <property type="entry name" value="DUF3352"/>
    <property type="match status" value="1"/>
</dbReference>
<keyword evidence="2" id="KW-1185">Reference proteome</keyword>
<evidence type="ECO:0000313" key="1">
    <source>
        <dbReference type="EMBL" id="MEE3715348.1"/>
    </source>
</evidence>
<dbReference type="Proteomes" id="UP001333818">
    <property type="component" value="Unassembled WGS sequence"/>
</dbReference>
<name>A0AAW9PY10_9CYAN</name>
<comment type="caution">
    <text evidence="1">The sequence shown here is derived from an EMBL/GenBank/DDBJ whole genome shotgun (WGS) entry which is preliminary data.</text>
</comment>
<protein>
    <submittedName>
        <fullName evidence="1">DUF3352 domain-containing protein</fullName>
    </submittedName>
</protein>
<reference evidence="1" key="1">
    <citation type="submission" date="2024-01" db="EMBL/GenBank/DDBJ databases">
        <title>Bank of Algae and Cyanobacteria of the Azores (BACA) strain genomes.</title>
        <authorList>
            <person name="Luz R."/>
            <person name="Cordeiro R."/>
            <person name="Fonseca A."/>
            <person name="Goncalves V."/>
        </authorList>
    </citation>
    <scope>NUCLEOTIDE SEQUENCE</scope>
    <source>
        <strain evidence="1">BACA0141</strain>
    </source>
</reference>
<proteinExistence type="predicted"/>
<evidence type="ECO:0000313" key="2">
    <source>
        <dbReference type="Proteomes" id="UP001333818"/>
    </source>
</evidence>
<sequence length="583" mass="62396">MKAKSIFIGIAVAAIFLLVLSFTAVSKVLSANPSDLLQGVKTQPQAVNFLPKRSPLFFSFLVNPDRLSLFAQLAAKSSDRASIKNEFRRLKQQLQQEWALDYDSDIQPWLGNEITLAVTATDIDRQSENGLQPGYLLAFSTSNVELAKASVEKFWQRQAIGGSDLGFEQYQGIPIVFANTPLPNLGQDAAIASATIGKFVLFANDVKVIRNAINDLQVPDLALAGLDTYKASVKQLTKGRIGLAFANFTELGSWGTTSGVLPKNLTNLPKAVLSVGLGLDRQGLEAETVLTLDPLATNIALAGNHASAKAQNPKNSNQITELVPAGSSVLVGRDLSQTLQQISATLKPYPELNASFVSAIATLTANSSLSFGGSPLEEANREWLQGDYAIAALPNATGKSDWVLIAENKAPSVVKAEIDRLDALARNAKLTVGDLSLNEQNLTVWTQLTAVTNPKDALAAASINGSVAIAHTKIAPDSKYVIFSNSIEAVEKVLSSDLTSISRSPRFKNLAKKLPSNLSGFAYIDRKTNLDVWIAKFPLLPTTLKALQGSPLQLLLDHIEVINLASTATNGSSLRGEISIALK</sequence>
<dbReference type="InterPro" id="IPR021787">
    <property type="entry name" value="DUF3352"/>
</dbReference>
<accession>A0AAW9PY10</accession>
<dbReference type="RefSeq" id="WP_330481764.1">
    <property type="nucleotide sequence ID" value="NZ_JAZBJZ010000002.1"/>
</dbReference>
<gene>
    <name evidence="1" type="ORF">V2H45_01155</name>
</gene>
<organism evidence="1 2">
    <name type="scientific">Tumidithrix elongata BACA0141</name>
    <dbReference type="NCBI Taxonomy" id="2716417"/>
    <lineage>
        <taxon>Bacteria</taxon>
        <taxon>Bacillati</taxon>
        <taxon>Cyanobacteriota</taxon>
        <taxon>Cyanophyceae</taxon>
        <taxon>Pseudanabaenales</taxon>
        <taxon>Pseudanabaenaceae</taxon>
        <taxon>Tumidithrix</taxon>
        <taxon>Tumidithrix elongata</taxon>
    </lineage>
</organism>